<name>A0ABP0HB60_9DINO</name>
<evidence type="ECO:0000313" key="2">
    <source>
        <dbReference type="EMBL" id="CAK8987002.1"/>
    </source>
</evidence>
<dbReference type="Proteomes" id="UP001642484">
    <property type="component" value="Unassembled WGS sequence"/>
</dbReference>
<proteinExistence type="predicted"/>
<protein>
    <submittedName>
        <fullName evidence="1">Uncharacterized protein</fullName>
    </submittedName>
</protein>
<sequence length="191" mass="21208">MPTTTIYPTEQEWAAATTQALRIDPDVFDGFGKLYLVWGSMPGGAQVVLLGDDGFISPDTIGKTSVTSGSAVAEAYCTRLWPHATQTPMAKNSQMLAPVRHRPSSRMWWDPVLFVDLGQVQWPLDRNRHGPIDQPIRTWTRTAWTSTTQNPGGSYFLRSALNVSATRLRSVVVTSDQGMWHFSRMTVPVSV</sequence>
<dbReference type="EMBL" id="CAXAMN010000214">
    <property type="protein sequence ID" value="CAK8987002.1"/>
    <property type="molecule type" value="Genomic_DNA"/>
</dbReference>
<reference evidence="1 3" key="1">
    <citation type="submission" date="2024-02" db="EMBL/GenBank/DDBJ databases">
        <authorList>
            <person name="Chen Y."/>
            <person name="Shah S."/>
            <person name="Dougan E. K."/>
            <person name="Thang M."/>
            <person name="Chan C."/>
        </authorList>
    </citation>
    <scope>NUCLEOTIDE SEQUENCE [LARGE SCALE GENOMIC DNA]</scope>
</reference>
<dbReference type="EMBL" id="CAXAMN010000203">
    <property type="protein sequence ID" value="CAK8986948.1"/>
    <property type="molecule type" value="Genomic_DNA"/>
</dbReference>
<organism evidence="1 3">
    <name type="scientific">Durusdinium trenchii</name>
    <dbReference type="NCBI Taxonomy" id="1381693"/>
    <lineage>
        <taxon>Eukaryota</taxon>
        <taxon>Sar</taxon>
        <taxon>Alveolata</taxon>
        <taxon>Dinophyceae</taxon>
        <taxon>Suessiales</taxon>
        <taxon>Symbiodiniaceae</taxon>
        <taxon>Durusdinium</taxon>
    </lineage>
</organism>
<keyword evidence="3" id="KW-1185">Reference proteome</keyword>
<evidence type="ECO:0000313" key="3">
    <source>
        <dbReference type="Proteomes" id="UP001642484"/>
    </source>
</evidence>
<accession>A0ABP0HB60</accession>
<gene>
    <name evidence="1" type="ORF">CCMP2556_LOCUS685</name>
    <name evidence="2" type="ORF">CCMP2556_LOCUS709</name>
</gene>
<evidence type="ECO:0000313" key="1">
    <source>
        <dbReference type="EMBL" id="CAK8986948.1"/>
    </source>
</evidence>
<comment type="caution">
    <text evidence="1">The sequence shown here is derived from an EMBL/GenBank/DDBJ whole genome shotgun (WGS) entry which is preliminary data.</text>
</comment>